<feature type="domain" description="4Fe-4S ferredoxin-type" evidence="1">
    <location>
        <begin position="12"/>
        <end position="41"/>
    </location>
</feature>
<dbReference type="Pfam" id="PF00037">
    <property type="entry name" value="Fer4"/>
    <property type="match status" value="1"/>
</dbReference>
<dbReference type="InterPro" id="IPR017896">
    <property type="entry name" value="4Fe4S_Fe-S-bd"/>
</dbReference>
<dbReference type="EMBL" id="CP084167">
    <property type="protein sequence ID" value="UJG42208.1"/>
    <property type="molecule type" value="Genomic_DNA"/>
</dbReference>
<dbReference type="PROSITE" id="PS00198">
    <property type="entry name" value="4FE4S_FER_1"/>
    <property type="match status" value="1"/>
</dbReference>
<dbReference type="InterPro" id="IPR017900">
    <property type="entry name" value="4Fe4S_Fe_S_CS"/>
</dbReference>
<dbReference type="GO" id="GO:0016491">
    <property type="term" value="F:oxidoreductase activity"/>
    <property type="evidence" value="ECO:0007669"/>
    <property type="project" value="UniProtKB-ARBA"/>
</dbReference>
<gene>
    <name evidence="2" type="ORF">K9W46_07280</name>
</gene>
<dbReference type="AlphaFoldDB" id="A0A9Y1FN24"/>
<evidence type="ECO:0000313" key="2">
    <source>
        <dbReference type="EMBL" id="UJG42208.1"/>
    </source>
</evidence>
<accession>A0A9Y1FN24</accession>
<evidence type="ECO:0000259" key="1">
    <source>
        <dbReference type="PROSITE" id="PS51379"/>
    </source>
</evidence>
<proteinExistence type="predicted"/>
<name>A0A9Y1FN24_9ARCH</name>
<reference evidence="2" key="1">
    <citation type="journal article" date="2022" name="Nat. Microbiol.">
        <title>Unique mobile elements and scalable gene flow at the prokaryote-eukaryote boundary revealed by circularized Asgard archaea genomes.</title>
        <authorList>
            <person name="Wu F."/>
            <person name="Speth D.R."/>
            <person name="Philosof A."/>
            <person name="Cremiere A."/>
            <person name="Narayanan A."/>
            <person name="Barco R.A."/>
            <person name="Connon S.A."/>
            <person name="Amend J.P."/>
            <person name="Antoshechkin I.A."/>
            <person name="Orphan V.J."/>
        </authorList>
    </citation>
    <scope>NUCLEOTIDE SEQUENCE</scope>
    <source>
        <strain evidence="2">PR6</strain>
    </source>
</reference>
<protein>
    <submittedName>
        <fullName evidence="2">4Fe-4S binding protein</fullName>
    </submittedName>
</protein>
<dbReference type="PROSITE" id="PS51379">
    <property type="entry name" value="4FE4S_FER_2"/>
    <property type="match status" value="1"/>
</dbReference>
<dbReference type="Gene3D" id="3.30.70.20">
    <property type="match status" value="1"/>
</dbReference>
<organism evidence="2">
    <name type="scientific">Candidatus Heimdallarchaeum endolithica</name>
    <dbReference type="NCBI Taxonomy" id="2876572"/>
    <lineage>
        <taxon>Archaea</taxon>
        <taxon>Promethearchaeati</taxon>
        <taxon>Candidatus Heimdallarchaeota</taxon>
        <taxon>Candidatus Heimdallarchaeia (ex Rinke et al. 2021) (nom. nud.)</taxon>
        <taxon>Candidatus Heimdallarchaeales</taxon>
        <taxon>Candidatus Heimdallarchaeaceae</taxon>
        <taxon>Candidatus Heimdallarchaeum</taxon>
    </lineage>
</organism>
<dbReference type="Proteomes" id="UP001200513">
    <property type="component" value="Chromosome"/>
</dbReference>
<sequence>MHLTEHSFFDLIDIVHSNDRCVECGACIAVCPFQAIISKDFIINEEQLKKGKKIELQNSFHIFYGVKEIVEKRTEFSNKVVAKSKGRWKGIFSRKKKTKKFEIAKDIISIYVLSDAGVPMFTYPQNEEQEVLISGIFGALTLLINSMSRGNQFLKEVNYSNMTLMLEQREGLIVALLVKRSKNEIRDKLNSFADELAKETVIFERGQIEEVPNQDKMMDLITKNFQ</sequence>
<dbReference type="SUPFAM" id="SSF54862">
    <property type="entry name" value="4Fe-4S ferredoxins"/>
    <property type="match status" value="1"/>
</dbReference>